<evidence type="ECO:0000313" key="14">
    <source>
        <dbReference type="EnsemblMetazoa" id="PHUM269170-PA"/>
    </source>
</evidence>
<dbReference type="KEGG" id="phu:Phum_PHUM269170"/>
<keyword evidence="4 11" id="KW-0378">Hydrolase</keyword>
<dbReference type="PANTHER" id="PTHR24252">
    <property type="entry name" value="ACROSIN-RELATED"/>
    <property type="match status" value="1"/>
</dbReference>
<dbReference type="Proteomes" id="UP000009046">
    <property type="component" value="Unassembled WGS sequence"/>
</dbReference>
<evidence type="ECO:0000259" key="12">
    <source>
        <dbReference type="PROSITE" id="PS50240"/>
    </source>
</evidence>
<dbReference type="EMBL" id="AAZO01003108">
    <property type="status" value="NOT_ANNOTATED_CDS"/>
    <property type="molecule type" value="Genomic_DNA"/>
</dbReference>
<evidence type="ECO:0000256" key="3">
    <source>
        <dbReference type="ARBA" id="ARBA00022729"/>
    </source>
</evidence>
<evidence type="ECO:0000256" key="10">
    <source>
        <dbReference type="PROSITE-ProRule" id="PRU00124"/>
    </source>
</evidence>
<dbReference type="Gene3D" id="4.10.400.10">
    <property type="entry name" value="Low-density Lipoprotein Receptor"/>
    <property type="match status" value="8"/>
</dbReference>
<feature type="disulfide bond" evidence="10">
    <location>
        <begin position="1467"/>
        <end position="1482"/>
    </location>
</feature>
<dbReference type="EMBL" id="DS235250">
    <property type="protein sequence ID" value="EEB13993.1"/>
    <property type="molecule type" value="Genomic_DNA"/>
</dbReference>
<dbReference type="HOGENOM" id="CLU_000346_0_0_1"/>
<feature type="disulfide bond" evidence="10">
    <location>
        <begin position="804"/>
        <end position="816"/>
    </location>
</feature>
<evidence type="ECO:0000256" key="11">
    <source>
        <dbReference type="RuleBase" id="RU363034"/>
    </source>
</evidence>
<dbReference type="RefSeq" id="XP_002426731.1">
    <property type="nucleotide sequence ID" value="XM_002426686.1"/>
</dbReference>
<dbReference type="GO" id="GO:0006508">
    <property type="term" value="P:proteolysis"/>
    <property type="evidence" value="ECO:0007669"/>
    <property type="project" value="UniProtKB-KW"/>
</dbReference>
<dbReference type="EnsemblMetazoa" id="PHUM269170-RA">
    <property type="protein sequence ID" value="PHUM269170-PA"/>
    <property type="gene ID" value="PHUM269170"/>
</dbReference>
<dbReference type="GO" id="GO:0042381">
    <property type="term" value="P:hemolymph coagulation"/>
    <property type="evidence" value="ECO:0007669"/>
    <property type="project" value="UniProtKB-KW"/>
</dbReference>
<evidence type="ECO:0000256" key="8">
    <source>
        <dbReference type="ARBA" id="ARBA00052079"/>
    </source>
</evidence>
<dbReference type="PROSITE" id="PS01209">
    <property type="entry name" value="LDLRA_1"/>
    <property type="match status" value="3"/>
</dbReference>
<evidence type="ECO:0000313" key="13">
    <source>
        <dbReference type="EMBL" id="EEB13993.1"/>
    </source>
</evidence>
<feature type="disulfide bond" evidence="10">
    <location>
        <begin position="339"/>
        <end position="354"/>
    </location>
</feature>
<dbReference type="Pfam" id="PF00089">
    <property type="entry name" value="Trypsin"/>
    <property type="match status" value="1"/>
</dbReference>
<dbReference type="Gene3D" id="2.40.10.10">
    <property type="entry name" value="Trypsin-like serine proteases"/>
    <property type="match status" value="2"/>
</dbReference>
<dbReference type="FunFam" id="2.40.10.10:FF:000120">
    <property type="entry name" value="Putative serine protease"/>
    <property type="match status" value="1"/>
</dbReference>
<proteinExistence type="predicted"/>
<evidence type="ECO:0000256" key="9">
    <source>
        <dbReference type="ARBA" id="ARBA00066707"/>
    </source>
</evidence>
<feature type="domain" description="Peptidase S1" evidence="12">
    <location>
        <begin position="557"/>
        <end position="791"/>
    </location>
</feature>
<feature type="disulfide bond" evidence="10">
    <location>
        <begin position="1378"/>
        <end position="1390"/>
    </location>
</feature>
<dbReference type="STRING" id="121224.E0VKT7"/>
<sequence>MPDNNDKNASGINSSKIILSSNHSSTFSKSAVEINRNPIELFDDNNNNKSQVINPVKEVESQLTDYDFENYNKRPSSNDFENDELMESVDGISLAEAMKRKEMDRKYLFLNARVIGGSTNIGLPSAPEVSKLPENAYETLKTGQQLSFTPSGASQLVFPYQICLFASPPHFSLKPSIRSIEGRTLPLSAFSLQSPFLDKSQYSKPFDSSSSSSGHNNFLSFNINNYANSPPPPPQSQFPFVNFPFHVPSQQTTSSTGYSSIPNTPPIFCTNFQPPLFQFPTVPGTADFGQAKCFGCDDKKPDDNLSKQSSLTSGLISQCSDGEVPCRDGSSCIPASFWCDNKVHCNDISDEAFCSCRERIAEGRLCDGYFDCPNGEDEIGCLDCPKTAFSCNDIVSPDSCISLSQRCDGVRDCATGSDETDCSALFYKMHDNNYFHVSYLKGYLHRNWKGIWYPVCVDVQSDDEWAKEACSSDLGYRPSSVKVNFMSVPEYYKGPFIVRLEDGTHLLQDHCKGHLSTYVQCPKIKCGTRAEFYSLQEIENRFKRFDEKTFFIKTGRVVGGRESEPRAWPWTVAIHKNGGFLCGGVILDEIWILTAAHCMEQYWKNYYEVRGGMLRRFSFSSMEQVRSVRDVILHENYNPTIMSNDLALLRLQKPFYFNRWVRPACLPGFRGNQGFFFPVPGTRCTAVGWGALKEHGIDADQLREVEVPILKSCKHKEDLAGAEICAGKAEGGKDTCQGDSGGPLLCRTSKTSFSWYVAGIVSHGEGCARPGEPGAYTRIGLFLDWITANARDYKVPAIKPIRDCPSFRCNSGSHLCIPYKWICNGYTDCLEAEDEKNCTTDIYYDQYLSQLNLIKKKNAENSESINEEREIIENGNPIKKNDKFDVDDAALKVTENLYSSQDVKNFKSKRIRPVEINGNQFSENIRGEENYYFYCKKISQSILKKHICDGVKDCQDGSDELDCPCLTNIENYKITSHQPKEKQTEDDSFLIKNHSKNCLDKEYECELSGERLPLWEKCNGIKKCRFGEDEKNCYYLLEKKNFFSKNYQRDSINKKGFVVINKNGVKKFLCKEEIINFDQEDGNKICLDLGWIGCKKFRNFTISTNCTAFYLSCINRPETSLESYRRPQGQYYFPWKAFIYSDGVLICTGVLIDSKWVLTSSACLKNIELSKNYVSAAFGIEKTINDGNNVQIIRINGFKILIQENVGLLHLAEKTITTKFVRPVGLIKITESDTDSDRDICVSLTHENSLLATIKNCPKSFTCYKRLTLKNFTCKSRIGVIVCQSRVGWYLSSVFELEKENCDFENFKFKSLQYHFDAISDVLDEKMETIVEPSCDGFRCPIGLCIGLSNLCDGLLNCPTGKDESIEKCKPRTKINECDASELKCQNGLCISKKYYADGKDDCGDNSDEPINGTCLEYLRLTAPNKICNGIRNCLDKTDENLIFCNCHNNNHKCRGTNNCVPLDYVCDGEKDCPQGDDEEGCLSGKILKSGITNEYEILRNSYGKWHNVCLRSESAENLKLLCQDLGYKNFKLVREINRTVLEPQIDPFTWVNLNERTSIALRGDRPLVQILEKNQFCNVVQYEELSRRKTGIDSRIHPTVTLIL</sequence>
<protein>
    <recommendedName>
        <fullName evidence="9">limulus clotting factor C</fullName>
        <ecNumber evidence="9">3.4.21.84</ecNumber>
    </recommendedName>
</protein>
<comment type="caution">
    <text evidence="10">Lacks conserved residue(s) required for the propagation of feature annotation.</text>
</comment>
<dbReference type="CDD" id="cd00112">
    <property type="entry name" value="LDLa"/>
    <property type="match status" value="6"/>
</dbReference>
<dbReference type="PROSITE" id="PS00134">
    <property type="entry name" value="TRYPSIN_HIS"/>
    <property type="match status" value="1"/>
</dbReference>
<dbReference type="PROSITE" id="PS50240">
    <property type="entry name" value="TRYPSIN_DOM"/>
    <property type="match status" value="2"/>
</dbReference>
<dbReference type="eggNOG" id="KOG3627">
    <property type="taxonomic scope" value="Eukaryota"/>
</dbReference>
<dbReference type="PROSITE" id="PS50068">
    <property type="entry name" value="LDLRA_2"/>
    <property type="match status" value="7"/>
</dbReference>
<keyword evidence="7 10" id="KW-1015">Disulfide bond</keyword>
<evidence type="ECO:0000256" key="1">
    <source>
        <dbReference type="ARBA" id="ARBA00022659"/>
    </source>
</evidence>
<evidence type="ECO:0000256" key="2">
    <source>
        <dbReference type="ARBA" id="ARBA00022670"/>
    </source>
</evidence>
<dbReference type="Pfam" id="PF00057">
    <property type="entry name" value="Ldl_recept_a"/>
    <property type="match status" value="5"/>
</dbReference>
<evidence type="ECO:0000313" key="15">
    <source>
        <dbReference type="Proteomes" id="UP000009046"/>
    </source>
</evidence>
<reference evidence="13" key="2">
    <citation type="submission" date="2007-04" db="EMBL/GenBank/DDBJ databases">
        <title>The genome of the human body louse.</title>
        <authorList>
            <consortium name="The Human Body Louse Genome Consortium"/>
            <person name="Kirkness E."/>
            <person name="Walenz B."/>
            <person name="Hass B."/>
            <person name="Bruggner R."/>
            <person name="Strausberg R."/>
        </authorList>
    </citation>
    <scope>NUCLEOTIDE SEQUENCE</scope>
    <source>
        <strain evidence="13">USDA</strain>
    </source>
</reference>
<dbReference type="VEuPathDB" id="VectorBase:PHUM269170"/>
<dbReference type="InterPro" id="IPR009003">
    <property type="entry name" value="Peptidase_S1_PA"/>
</dbReference>
<comment type="catalytic activity">
    <reaction evidence="8">
        <text>Selective cleavage of 103-Arg-|-Ser-104 and 124-Ile-|-Ile-125 bonds in Limulus clotting factor B to form activated factor B. Cleavage of -Pro-Arg-|-Xaa- bonds in synthetic substrates.</text>
        <dbReference type="EC" id="3.4.21.84"/>
    </reaction>
</comment>
<keyword evidence="15" id="KW-1185">Reference proteome</keyword>
<feature type="disulfide bond" evidence="10">
    <location>
        <begin position="1340"/>
        <end position="1358"/>
    </location>
</feature>
<reference evidence="14" key="3">
    <citation type="submission" date="2020-05" db="UniProtKB">
        <authorList>
            <consortium name="EnsemblMetazoa"/>
        </authorList>
    </citation>
    <scope>IDENTIFICATION</scope>
    <source>
        <strain evidence="14">USDA</strain>
    </source>
</reference>
<dbReference type="CDD" id="cd00190">
    <property type="entry name" value="Tryp_SPc"/>
    <property type="match status" value="1"/>
</dbReference>
<dbReference type="PANTHER" id="PTHR24252:SF7">
    <property type="entry name" value="HYALIN"/>
    <property type="match status" value="1"/>
</dbReference>
<evidence type="ECO:0000256" key="6">
    <source>
        <dbReference type="ARBA" id="ARBA00022825"/>
    </source>
</evidence>
<name>E0VKT7_PEDHC</name>
<keyword evidence="6 11" id="KW-0720">Serine protease</keyword>
<dbReference type="MEROPS" id="S01.013"/>
<dbReference type="InterPro" id="IPR043504">
    <property type="entry name" value="Peptidase_S1_PA_chymotrypsin"/>
</dbReference>
<evidence type="ECO:0000256" key="4">
    <source>
        <dbReference type="ARBA" id="ARBA00022801"/>
    </source>
</evidence>
<dbReference type="Pfam" id="PF09342">
    <property type="entry name" value="DUF1986"/>
    <property type="match status" value="1"/>
</dbReference>
<dbReference type="PRINTS" id="PR00261">
    <property type="entry name" value="LDLRECEPTOR"/>
</dbReference>
<dbReference type="GO" id="GO:0004252">
    <property type="term" value="F:serine-type endopeptidase activity"/>
    <property type="evidence" value="ECO:0007669"/>
    <property type="project" value="InterPro"/>
</dbReference>
<dbReference type="SMART" id="SM00192">
    <property type="entry name" value="LDLa"/>
    <property type="match status" value="9"/>
</dbReference>
<reference evidence="13" key="1">
    <citation type="submission" date="2007-04" db="EMBL/GenBank/DDBJ databases">
        <title>Annotation of Pediculus humanus corporis strain USDA.</title>
        <authorList>
            <person name="Kirkness E."/>
            <person name="Hannick L."/>
            <person name="Hass B."/>
            <person name="Bruggner R."/>
            <person name="Lawson D."/>
            <person name="Bidwell S."/>
            <person name="Joardar V."/>
            <person name="Caler E."/>
            <person name="Walenz B."/>
            <person name="Inman J."/>
            <person name="Schobel S."/>
            <person name="Galinsky K."/>
            <person name="Amedeo P."/>
            <person name="Strausberg R."/>
        </authorList>
    </citation>
    <scope>NUCLEOTIDE SEQUENCE</scope>
    <source>
        <strain evidence="13">USDA</strain>
    </source>
</reference>
<keyword evidence="3" id="KW-0732">Signal</keyword>
<dbReference type="InterPro" id="IPR018114">
    <property type="entry name" value="TRYPSIN_HIS"/>
</dbReference>
<dbReference type="InterPro" id="IPR023415">
    <property type="entry name" value="LDLR_class-A_CS"/>
</dbReference>
<evidence type="ECO:0000256" key="5">
    <source>
        <dbReference type="ARBA" id="ARBA00022820"/>
    </source>
</evidence>
<dbReference type="SUPFAM" id="SSF57424">
    <property type="entry name" value="LDL receptor-like module"/>
    <property type="match status" value="7"/>
</dbReference>
<dbReference type="InterPro" id="IPR033116">
    <property type="entry name" value="TRYPSIN_SER"/>
</dbReference>
<feature type="domain" description="Peptidase S1" evidence="12">
    <location>
        <begin position="1133"/>
        <end position="1512"/>
    </location>
</feature>
<organism>
    <name type="scientific">Pediculus humanus subsp. corporis</name>
    <name type="common">Body louse</name>
    <dbReference type="NCBI Taxonomy" id="121224"/>
    <lineage>
        <taxon>Eukaryota</taxon>
        <taxon>Metazoa</taxon>
        <taxon>Ecdysozoa</taxon>
        <taxon>Arthropoda</taxon>
        <taxon>Hexapoda</taxon>
        <taxon>Insecta</taxon>
        <taxon>Pterygota</taxon>
        <taxon>Neoptera</taxon>
        <taxon>Paraneoptera</taxon>
        <taxon>Psocodea</taxon>
        <taxon>Troctomorpha</taxon>
        <taxon>Phthiraptera</taxon>
        <taxon>Anoplura</taxon>
        <taxon>Pediculidae</taxon>
        <taxon>Pediculus</taxon>
    </lineage>
</organism>
<feature type="disulfide bond" evidence="10">
    <location>
        <begin position="407"/>
        <end position="422"/>
    </location>
</feature>
<dbReference type="SMART" id="SM00020">
    <property type="entry name" value="Tryp_SPc"/>
    <property type="match status" value="1"/>
</dbReference>
<dbReference type="OrthoDB" id="10016557at2759"/>
<feature type="disulfide bond" evidence="10">
    <location>
        <begin position="1385"/>
        <end position="1403"/>
    </location>
</feature>
<keyword evidence="5" id="KW-0353">Hemolymph clotting</keyword>
<evidence type="ECO:0000256" key="7">
    <source>
        <dbReference type="ARBA" id="ARBA00023157"/>
    </source>
</evidence>
<dbReference type="InParanoid" id="E0VKT7"/>
<dbReference type="InterPro" id="IPR001254">
    <property type="entry name" value="Trypsin_dom"/>
</dbReference>
<gene>
    <name evidence="14" type="primary">8235614</name>
    <name evidence="13" type="ORF">Phum_PHUM269170</name>
</gene>
<dbReference type="CTD" id="8235614"/>
<dbReference type="PROSITE" id="PS00135">
    <property type="entry name" value="TRYPSIN_SER"/>
    <property type="match status" value="1"/>
</dbReference>
<feature type="disulfide bond" evidence="10">
    <location>
        <begin position="823"/>
        <end position="838"/>
    </location>
</feature>
<feature type="disulfide bond" evidence="10">
    <location>
        <begin position="948"/>
        <end position="963"/>
    </location>
</feature>
<dbReference type="OMA" id="RCNIGQC"/>
<dbReference type="SUPFAM" id="SSF50494">
    <property type="entry name" value="Trypsin-like serine proteases"/>
    <property type="match status" value="2"/>
</dbReference>
<dbReference type="GeneID" id="8235614"/>
<dbReference type="EC" id="3.4.21.84" evidence="9"/>
<dbReference type="InterPro" id="IPR015420">
    <property type="entry name" value="Peptidase_S1A_nudel"/>
</dbReference>
<dbReference type="FunCoup" id="E0VKT7">
    <property type="interactions" value="9"/>
</dbReference>
<dbReference type="InterPro" id="IPR036055">
    <property type="entry name" value="LDL_receptor-like_sf"/>
</dbReference>
<keyword evidence="2 11" id="KW-0645">Protease</keyword>
<dbReference type="InterPro" id="IPR002172">
    <property type="entry name" value="LDrepeatLR_classA_rpt"/>
</dbReference>
<keyword evidence="1" id="KW-0768">Sushi</keyword>
<accession>E0VKT7</accession>